<evidence type="ECO:0000313" key="2">
    <source>
        <dbReference type="EMBL" id="ELY81965.1"/>
    </source>
</evidence>
<sequence length="253" mass="26996">MGTRIPSPLVAERMKAVVRTNFDDSVTAYDAYEQRTGRFTALATLLAAELSARVDGPFESVLDAGAGTGASTRVFAARAQRTVALDISREMLRELEAAPRVQADFDHLPFADGSFDGVAFTASLFLVPDPPVATREAARVLRPGGVVGAVAPCGWVDADGTDVFADLERESRSPTGADVVEAALAEAFSVTTGTWRFATTAADVRRFHAIPAMAARLYPNLAADERVAKARDLLGGLEGTVEQRWRWIVGVAD</sequence>
<dbReference type="GO" id="GO:0032259">
    <property type="term" value="P:methylation"/>
    <property type="evidence" value="ECO:0007669"/>
    <property type="project" value="UniProtKB-KW"/>
</dbReference>
<organism evidence="2 3">
    <name type="scientific">Natrinema gari JCM 14663</name>
    <dbReference type="NCBI Taxonomy" id="1230459"/>
    <lineage>
        <taxon>Archaea</taxon>
        <taxon>Methanobacteriati</taxon>
        <taxon>Methanobacteriota</taxon>
        <taxon>Stenosarchaea group</taxon>
        <taxon>Halobacteria</taxon>
        <taxon>Halobacteriales</taxon>
        <taxon>Natrialbaceae</taxon>
        <taxon>Natrinema</taxon>
    </lineage>
</organism>
<proteinExistence type="predicted"/>
<dbReference type="Proteomes" id="UP000011592">
    <property type="component" value="Unassembled WGS sequence"/>
</dbReference>
<dbReference type="AlphaFoldDB" id="L9Z643"/>
<keyword evidence="2" id="KW-0808">Transferase</keyword>
<reference evidence="2 3" key="1">
    <citation type="journal article" date="2014" name="PLoS Genet.">
        <title>Phylogenetically driven sequencing of extremely halophilic archaea reveals strategies for static and dynamic osmo-response.</title>
        <authorList>
            <person name="Becker E.A."/>
            <person name="Seitzer P.M."/>
            <person name="Tritt A."/>
            <person name="Larsen D."/>
            <person name="Krusor M."/>
            <person name="Yao A.I."/>
            <person name="Wu D."/>
            <person name="Madern D."/>
            <person name="Eisen J.A."/>
            <person name="Darling A.E."/>
            <person name="Facciotti M.T."/>
        </authorList>
    </citation>
    <scope>NUCLEOTIDE SEQUENCE [LARGE SCALE GENOMIC DNA]</scope>
    <source>
        <strain evidence="2 3">JCM 14663</strain>
    </source>
</reference>
<dbReference type="EMBL" id="AOIJ01000040">
    <property type="protein sequence ID" value="ELY81965.1"/>
    <property type="molecule type" value="Genomic_DNA"/>
</dbReference>
<dbReference type="PANTHER" id="PTHR43591:SF24">
    <property type="entry name" value="2-METHOXY-6-POLYPRENYL-1,4-BENZOQUINOL METHYLASE, MITOCHONDRIAL"/>
    <property type="match status" value="1"/>
</dbReference>
<name>L9Z643_9EURY</name>
<dbReference type="Pfam" id="PF08241">
    <property type="entry name" value="Methyltransf_11"/>
    <property type="match status" value="1"/>
</dbReference>
<keyword evidence="3" id="KW-1185">Reference proteome</keyword>
<comment type="caution">
    <text evidence="2">The sequence shown here is derived from an EMBL/GenBank/DDBJ whole genome shotgun (WGS) entry which is preliminary data.</text>
</comment>
<dbReference type="InterPro" id="IPR013216">
    <property type="entry name" value="Methyltransf_11"/>
</dbReference>
<keyword evidence="2" id="KW-0489">Methyltransferase</keyword>
<gene>
    <name evidence="2" type="ORF">C486_06196</name>
</gene>
<dbReference type="InterPro" id="IPR029063">
    <property type="entry name" value="SAM-dependent_MTases_sf"/>
</dbReference>
<dbReference type="GO" id="GO:0008757">
    <property type="term" value="F:S-adenosylmethionine-dependent methyltransferase activity"/>
    <property type="evidence" value="ECO:0007669"/>
    <property type="project" value="InterPro"/>
</dbReference>
<evidence type="ECO:0000259" key="1">
    <source>
        <dbReference type="Pfam" id="PF08241"/>
    </source>
</evidence>
<feature type="domain" description="Methyltransferase type 11" evidence="1">
    <location>
        <begin position="62"/>
        <end position="147"/>
    </location>
</feature>
<dbReference type="PATRIC" id="fig|1230459.4.peg.1246"/>
<dbReference type="SUPFAM" id="SSF53335">
    <property type="entry name" value="S-adenosyl-L-methionine-dependent methyltransferases"/>
    <property type="match status" value="1"/>
</dbReference>
<protein>
    <submittedName>
        <fullName evidence="2">Methyltransferase type 11</fullName>
    </submittedName>
</protein>
<accession>L9Z643</accession>
<evidence type="ECO:0000313" key="3">
    <source>
        <dbReference type="Proteomes" id="UP000011592"/>
    </source>
</evidence>
<dbReference type="Gene3D" id="3.40.50.150">
    <property type="entry name" value="Vaccinia Virus protein VP39"/>
    <property type="match status" value="1"/>
</dbReference>
<dbReference type="PANTHER" id="PTHR43591">
    <property type="entry name" value="METHYLTRANSFERASE"/>
    <property type="match status" value="1"/>
</dbReference>
<dbReference type="CDD" id="cd02440">
    <property type="entry name" value="AdoMet_MTases"/>
    <property type="match status" value="1"/>
</dbReference>